<protein>
    <submittedName>
        <fullName evidence="5">NUDIX hydrolase</fullName>
    </submittedName>
</protein>
<evidence type="ECO:0000256" key="1">
    <source>
        <dbReference type="ARBA" id="ARBA00023125"/>
    </source>
</evidence>
<dbReference type="PANTHER" id="PTHR30461">
    <property type="entry name" value="DNA-INVERTASE FROM LAMBDOID PROPHAGE"/>
    <property type="match status" value="1"/>
</dbReference>
<dbReference type="InterPro" id="IPR038109">
    <property type="entry name" value="DNA_bind_recomb_sf"/>
</dbReference>
<feature type="coiled-coil region" evidence="3">
    <location>
        <begin position="462"/>
        <end position="492"/>
    </location>
</feature>
<dbReference type="InterPro" id="IPR036162">
    <property type="entry name" value="Resolvase-like_N_sf"/>
</dbReference>
<dbReference type="Gene3D" id="3.90.1750.20">
    <property type="entry name" value="Putative Large Serine Recombinase, Chain B, Domain 2"/>
    <property type="match status" value="1"/>
</dbReference>
<keyword evidence="5" id="KW-0378">Hydrolase</keyword>
<evidence type="ECO:0000256" key="2">
    <source>
        <dbReference type="ARBA" id="ARBA00023172"/>
    </source>
</evidence>
<dbReference type="InterPro" id="IPR006119">
    <property type="entry name" value="Resolv_N"/>
</dbReference>
<proteinExistence type="predicted"/>
<comment type="caution">
    <text evidence="5">The sequence shown here is derived from an EMBL/GenBank/DDBJ whole genome shotgun (WGS) entry which is preliminary data.</text>
</comment>
<dbReference type="Pfam" id="PF00239">
    <property type="entry name" value="Resolvase"/>
    <property type="match status" value="1"/>
</dbReference>
<dbReference type="SUPFAM" id="SSF53041">
    <property type="entry name" value="Resolvase-like"/>
    <property type="match status" value="1"/>
</dbReference>
<accession>A0A0G1PFS0</accession>
<keyword evidence="2" id="KW-0233">DNA recombination</keyword>
<evidence type="ECO:0000259" key="4">
    <source>
        <dbReference type="SMART" id="SM00857"/>
    </source>
</evidence>
<dbReference type="Proteomes" id="UP000034696">
    <property type="component" value="Unassembled WGS sequence"/>
</dbReference>
<feature type="domain" description="Resolvase/invertase-type recombinase catalytic" evidence="4">
    <location>
        <begin position="9"/>
        <end position="174"/>
    </location>
</feature>
<dbReference type="AlphaFoldDB" id="A0A0G1PFS0"/>
<evidence type="ECO:0000313" key="5">
    <source>
        <dbReference type="EMBL" id="KKU04273.1"/>
    </source>
</evidence>
<evidence type="ECO:0000313" key="6">
    <source>
        <dbReference type="Proteomes" id="UP000034696"/>
    </source>
</evidence>
<dbReference type="EMBL" id="LCKT01000024">
    <property type="protein sequence ID" value="KKU04273.1"/>
    <property type="molecule type" value="Genomic_DNA"/>
</dbReference>
<sequence length="589" mass="68093">MHKAEQENCIIHPRASSVKQAEGETLEDQEKLGRILASSNNWKVVAVFGWIHSGRKTEREDMEEVIAYIKKSEVKISHYITKGIDRFTRLGGTEYMRFKSELEKLGMQVWDTEGIIQQKRNYLSDLVDDVYDWAYYSPSESAEMARAQDAKDDGRRIITRLVRAEIKLVQAGYLTRRPTDGYILEDVYFDDGKKKKIGKPDPIRVKYFIDMFNLRARGNLSDKDIVSSINASGYKSKIMKRYGKERGLKKLIGHIGGKSLTVKQLQRIIQKPIYAGVICEKWTKNLPVKAQFDGLISVETFNLANRGKVYIKENEDGTLRILRDYEKFASTKPKRLRNNPDYRYRFFPCFICRKWMLGSASRSKSGKHPPRYHCGNLPARKHDYYSIPKEEYEGAIKKYVGALKFTDVMITGFETVLNDVYRTREKEIVTQSSMISHNVGNLKAQQASALDTLTVTQSPVVRKKLEEQIDELERQIQEAECQRNEIEVTEKDIKAFVKYVKFVMEHPSEILIDTDDMQAQQTLFGLVFEKLPTYQEILNGTPKLSLAFKLSEEWDKSKSQLVTRSVSGSNRLMGLKPGYLHRCFKWNKL</sequence>
<keyword evidence="3" id="KW-0175">Coiled coil</keyword>
<dbReference type="GO" id="GO:0000150">
    <property type="term" value="F:DNA strand exchange activity"/>
    <property type="evidence" value="ECO:0007669"/>
    <property type="project" value="InterPro"/>
</dbReference>
<gene>
    <name evidence="5" type="ORF">UX06_C0024G0012</name>
</gene>
<dbReference type="GO" id="GO:0016787">
    <property type="term" value="F:hydrolase activity"/>
    <property type="evidence" value="ECO:0007669"/>
    <property type="project" value="UniProtKB-KW"/>
</dbReference>
<dbReference type="InterPro" id="IPR050639">
    <property type="entry name" value="SSR_resolvase"/>
</dbReference>
<dbReference type="Gene3D" id="3.40.50.1390">
    <property type="entry name" value="Resolvase, N-terminal catalytic domain"/>
    <property type="match status" value="1"/>
</dbReference>
<organism evidence="5 6">
    <name type="scientific">Candidatus Giovannonibacteria bacterium GW2011_GWA2_45_21</name>
    <dbReference type="NCBI Taxonomy" id="1618649"/>
    <lineage>
        <taxon>Bacteria</taxon>
        <taxon>Candidatus Giovannoniibacteriota</taxon>
    </lineage>
</organism>
<keyword evidence="1" id="KW-0238">DNA-binding</keyword>
<evidence type="ECO:0000256" key="3">
    <source>
        <dbReference type="SAM" id="Coils"/>
    </source>
</evidence>
<dbReference type="GO" id="GO:0003677">
    <property type="term" value="F:DNA binding"/>
    <property type="evidence" value="ECO:0007669"/>
    <property type="project" value="UniProtKB-KW"/>
</dbReference>
<name>A0A0G1PFS0_9BACT</name>
<reference evidence="5 6" key="1">
    <citation type="journal article" date="2015" name="Nature">
        <title>rRNA introns, odd ribosomes, and small enigmatic genomes across a large radiation of phyla.</title>
        <authorList>
            <person name="Brown C.T."/>
            <person name="Hug L.A."/>
            <person name="Thomas B.C."/>
            <person name="Sharon I."/>
            <person name="Castelle C.J."/>
            <person name="Singh A."/>
            <person name="Wilkins M.J."/>
            <person name="Williams K.H."/>
            <person name="Banfield J.F."/>
        </authorList>
    </citation>
    <scope>NUCLEOTIDE SEQUENCE [LARGE SCALE GENOMIC DNA]</scope>
</reference>
<dbReference type="PANTHER" id="PTHR30461:SF2">
    <property type="entry name" value="SERINE RECOMBINASE PINE-RELATED"/>
    <property type="match status" value="1"/>
</dbReference>
<dbReference type="SMART" id="SM00857">
    <property type="entry name" value="Resolvase"/>
    <property type="match status" value="1"/>
</dbReference>